<sequence length="807" mass="85873">MDARIKIAIAAWAATLAAAGALLPLVEGSGWMVRTGLLLAAVTGTGLLARRRGAGGGLTLLCQLVVALGLVTLVTAPQDALAGVVPTPETLSVFGELFAAGAEDIRTYTAPAPLTDGIALILLAGVLFCGLLVDLLAVTLRSAAPAGLPLLALYSVAAGISETGASWPYFLLASAGFMAMLLSESRDRVSHWGRVLGRPSSHPAAAAGAVRAPRMPTGRRIGAVTLCVAALAPVALPSLGTGVFDLYGGGSGPGSGGSALPTSVNPVVELQNQLNRRQNETLLSYRTDSPRPSESYLRLVALDRFDGRRWTSTAQTMGEPPQTPWAVVGLSGDVPTTLVTTDISAVEEYRQRSLPVPVPAVDIDAEGAWEYDVYSRTLVAARGGQTTAGLSYRVRSLLVEPTPEQLAGAPEPASDKIREDFTELPGNLPDVVRQTALEVTAGAANDYERAVALQDYFTRDGGFLYSTSVQSGTGSQAIANFLRDREGFCIHFAFTMAAMARALDIPAQVSVGFTPGLRRSDENGSYYVVGTHNAHAWPELYFEGVGWTRFEPTPGQGSAPSYTWPQPADPGGADPGQDPARDPAQQPEQPTEDQPEEQTPTGCDPILEPGLCEDGQRSRSEAEEDAGLGVWWFLGPGAAALLVAAALTPMLWRRRLRRRRLRPRAGPLTAWQELADTAWDLGIFPKEGETPRLAARRMVRVGGLAGEPEAAVHRLATAVERELYAPDGGAGQRPEDDDGRAAGDVRAAAAGLAATADRWTRLRALLMPRSAGRVTAAVRDWRRRQGTRLRERLRLRGRLPRRRPRST</sequence>
<feature type="transmembrane region" description="Helical" evidence="2">
    <location>
        <begin position="7"/>
        <end position="25"/>
    </location>
</feature>
<keyword evidence="2" id="KW-0812">Transmembrane</keyword>
<protein>
    <submittedName>
        <fullName evidence="4">Transglutaminase-like superfamily protein</fullName>
    </submittedName>
</protein>
<dbReference type="Gene3D" id="3.10.620.30">
    <property type="match status" value="1"/>
</dbReference>
<name>A0A1I1LJY2_9ACTN</name>
<accession>A0A1I1LJY2</accession>
<dbReference type="STRING" id="910347.SAMN05421773_105265"/>
<dbReference type="AlphaFoldDB" id="A0A1I1LJY2"/>
<feature type="transmembrane region" description="Helical" evidence="2">
    <location>
        <begin position="31"/>
        <end position="49"/>
    </location>
</feature>
<dbReference type="InterPro" id="IPR021878">
    <property type="entry name" value="TgpA_N"/>
</dbReference>
<dbReference type="PANTHER" id="PTHR42736">
    <property type="entry name" value="PROTEIN-GLUTAMINE GAMMA-GLUTAMYLTRANSFERASE"/>
    <property type="match status" value="1"/>
</dbReference>
<evidence type="ECO:0000256" key="2">
    <source>
        <dbReference type="SAM" id="Phobius"/>
    </source>
</evidence>
<evidence type="ECO:0000313" key="5">
    <source>
        <dbReference type="Proteomes" id="UP000199207"/>
    </source>
</evidence>
<feature type="region of interest" description="Disordered" evidence="1">
    <location>
        <begin position="552"/>
        <end position="620"/>
    </location>
</feature>
<reference evidence="4 5" key="1">
    <citation type="submission" date="2016-10" db="EMBL/GenBank/DDBJ databases">
        <authorList>
            <person name="de Groot N.N."/>
        </authorList>
    </citation>
    <scope>NUCLEOTIDE SEQUENCE [LARGE SCALE GENOMIC DNA]</scope>
    <source>
        <strain evidence="4 5">CGMCC 4.5739</strain>
    </source>
</reference>
<dbReference type="Pfam" id="PF01841">
    <property type="entry name" value="Transglut_core"/>
    <property type="match status" value="1"/>
</dbReference>
<keyword evidence="2" id="KW-1133">Transmembrane helix</keyword>
<feature type="transmembrane region" description="Helical" evidence="2">
    <location>
        <begin position="143"/>
        <end position="160"/>
    </location>
</feature>
<organism evidence="4 5">
    <name type="scientific">Streptomyces aidingensis</name>
    <dbReference type="NCBI Taxonomy" id="910347"/>
    <lineage>
        <taxon>Bacteria</taxon>
        <taxon>Bacillati</taxon>
        <taxon>Actinomycetota</taxon>
        <taxon>Actinomycetes</taxon>
        <taxon>Kitasatosporales</taxon>
        <taxon>Streptomycetaceae</taxon>
        <taxon>Streptomyces</taxon>
    </lineage>
</organism>
<evidence type="ECO:0000256" key="1">
    <source>
        <dbReference type="SAM" id="MobiDB-lite"/>
    </source>
</evidence>
<evidence type="ECO:0000313" key="4">
    <source>
        <dbReference type="EMBL" id="SFC73266.1"/>
    </source>
</evidence>
<dbReference type="Pfam" id="PF11992">
    <property type="entry name" value="TgpA_N"/>
    <property type="match status" value="1"/>
</dbReference>
<dbReference type="InterPro" id="IPR038765">
    <property type="entry name" value="Papain-like_cys_pep_sf"/>
</dbReference>
<feature type="transmembrane region" description="Helical" evidence="2">
    <location>
        <begin position="56"/>
        <end position="76"/>
    </location>
</feature>
<feature type="transmembrane region" description="Helical" evidence="2">
    <location>
        <begin position="630"/>
        <end position="652"/>
    </location>
</feature>
<dbReference type="SMART" id="SM00460">
    <property type="entry name" value="TGc"/>
    <property type="match status" value="1"/>
</dbReference>
<proteinExistence type="predicted"/>
<dbReference type="InterPro" id="IPR002931">
    <property type="entry name" value="Transglutaminase-like"/>
</dbReference>
<feature type="transmembrane region" description="Helical" evidence="2">
    <location>
        <begin position="117"/>
        <end position="136"/>
    </location>
</feature>
<gene>
    <name evidence="4" type="ORF">SAMN05421773_105265</name>
</gene>
<dbReference type="OrthoDB" id="9804023at2"/>
<dbReference type="SUPFAM" id="SSF54001">
    <property type="entry name" value="Cysteine proteinases"/>
    <property type="match status" value="1"/>
</dbReference>
<dbReference type="Proteomes" id="UP000199207">
    <property type="component" value="Unassembled WGS sequence"/>
</dbReference>
<evidence type="ECO:0000259" key="3">
    <source>
        <dbReference type="SMART" id="SM00460"/>
    </source>
</evidence>
<keyword evidence="5" id="KW-1185">Reference proteome</keyword>
<feature type="compositionally biased region" description="Polar residues" evidence="1">
    <location>
        <begin position="555"/>
        <end position="564"/>
    </location>
</feature>
<dbReference type="PANTHER" id="PTHR42736:SF1">
    <property type="entry name" value="PROTEIN-GLUTAMINE GAMMA-GLUTAMYLTRANSFERASE"/>
    <property type="match status" value="1"/>
</dbReference>
<dbReference type="EMBL" id="FOLM01000005">
    <property type="protein sequence ID" value="SFC73266.1"/>
    <property type="molecule type" value="Genomic_DNA"/>
</dbReference>
<keyword evidence="2" id="KW-0472">Membrane</keyword>
<feature type="compositionally biased region" description="Low complexity" evidence="1">
    <location>
        <begin position="565"/>
        <end position="589"/>
    </location>
</feature>
<dbReference type="InterPro" id="IPR052901">
    <property type="entry name" value="Bact_TGase-like"/>
</dbReference>
<dbReference type="RefSeq" id="WP_093838826.1">
    <property type="nucleotide sequence ID" value="NZ_FOLM01000005.1"/>
</dbReference>
<feature type="domain" description="Transglutaminase-like" evidence="3">
    <location>
        <begin position="481"/>
        <end position="554"/>
    </location>
</feature>